<dbReference type="GO" id="GO:0016787">
    <property type="term" value="F:hydrolase activity"/>
    <property type="evidence" value="ECO:0007669"/>
    <property type="project" value="UniProtKB-KW"/>
</dbReference>
<keyword evidence="2" id="KW-0863">Zinc-finger</keyword>
<gene>
    <name evidence="8" type="ORF">Pan265_24080</name>
</gene>
<dbReference type="Pfam" id="PF04434">
    <property type="entry name" value="SWIM"/>
    <property type="match status" value="1"/>
</dbReference>
<evidence type="ECO:0000256" key="4">
    <source>
        <dbReference type="SAM" id="MobiDB-lite"/>
    </source>
</evidence>
<dbReference type="InterPro" id="IPR049730">
    <property type="entry name" value="SNF2/RAD54-like_C"/>
</dbReference>
<dbReference type="Proteomes" id="UP000320386">
    <property type="component" value="Chromosome"/>
</dbReference>
<feature type="domain" description="SWIM-type" evidence="5">
    <location>
        <begin position="51"/>
        <end position="88"/>
    </location>
</feature>
<organism evidence="8 9">
    <name type="scientific">Mucisphaera calidilacus</name>
    <dbReference type="NCBI Taxonomy" id="2527982"/>
    <lineage>
        <taxon>Bacteria</taxon>
        <taxon>Pseudomonadati</taxon>
        <taxon>Planctomycetota</taxon>
        <taxon>Phycisphaerae</taxon>
        <taxon>Phycisphaerales</taxon>
        <taxon>Phycisphaeraceae</taxon>
        <taxon>Mucisphaera</taxon>
    </lineage>
</organism>
<dbReference type="GO" id="GO:0005524">
    <property type="term" value="F:ATP binding"/>
    <property type="evidence" value="ECO:0007669"/>
    <property type="project" value="InterPro"/>
</dbReference>
<feature type="region of interest" description="Disordered" evidence="4">
    <location>
        <begin position="878"/>
        <end position="905"/>
    </location>
</feature>
<dbReference type="PROSITE" id="PS50966">
    <property type="entry name" value="ZF_SWIM"/>
    <property type="match status" value="1"/>
</dbReference>
<dbReference type="PROSITE" id="PS51194">
    <property type="entry name" value="HELICASE_CTER"/>
    <property type="match status" value="1"/>
</dbReference>
<dbReference type="RefSeq" id="WP_145446715.1">
    <property type="nucleotide sequence ID" value="NZ_CP036280.1"/>
</dbReference>
<dbReference type="Pfam" id="PF00176">
    <property type="entry name" value="SNF2-rel_dom"/>
    <property type="match status" value="1"/>
</dbReference>
<dbReference type="InterPro" id="IPR038718">
    <property type="entry name" value="SNF2-like_sf"/>
</dbReference>
<dbReference type="SMART" id="SM00487">
    <property type="entry name" value="DEXDc"/>
    <property type="match status" value="1"/>
</dbReference>
<dbReference type="PANTHER" id="PTHR10799">
    <property type="entry name" value="SNF2/RAD54 HELICASE FAMILY"/>
    <property type="match status" value="1"/>
</dbReference>
<evidence type="ECO:0000313" key="9">
    <source>
        <dbReference type="Proteomes" id="UP000320386"/>
    </source>
</evidence>
<keyword evidence="9" id="KW-1185">Reference proteome</keyword>
<dbReference type="PROSITE" id="PS51192">
    <property type="entry name" value="HELICASE_ATP_BIND_1"/>
    <property type="match status" value="1"/>
</dbReference>
<dbReference type="Gene3D" id="3.40.50.10810">
    <property type="entry name" value="Tandem AAA-ATPase domain"/>
    <property type="match status" value="1"/>
</dbReference>
<keyword evidence="3" id="KW-0175">Coiled coil</keyword>
<accession>A0A518C007</accession>
<dbReference type="Pfam" id="PF00271">
    <property type="entry name" value="Helicase_C"/>
    <property type="match status" value="1"/>
</dbReference>
<feature type="compositionally biased region" description="Low complexity" evidence="4">
    <location>
        <begin position="878"/>
        <end position="893"/>
    </location>
</feature>
<dbReference type="KEGG" id="mcad:Pan265_24080"/>
<dbReference type="InterPro" id="IPR014001">
    <property type="entry name" value="Helicase_ATP-bd"/>
</dbReference>
<evidence type="ECO:0000259" key="7">
    <source>
        <dbReference type="PROSITE" id="PS51194"/>
    </source>
</evidence>
<dbReference type="InterPro" id="IPR007527">
    <property type="entry name" value="Znf_SWIM"/>
</dbReference>
<reference evidence="8 9" key="1">
    <citation type="submission" date="2019-02" db="EMBL/GenBank/DDBJ databases">
        <title>Deep-cultivation of Planctomycetes and their phenomic and genomic characterization uncovers novel biology.</title>
        <authorList>
            <person name="Wiegand S."/>
            <person name="Jogler M."/>
            <person name="Boedeker C."/>
            <person name="Pinto D."/>
            <person name="Vollmers J."/>
            <person name="Rivas-Marin E."/>
            <person name="Kohn T."/>
            <person name="Peeters S.H."/>
            <person name="Heuer A."/>
            <person name="Rast P."/>
            <person name="Oberbeckmann S."/>
            <person name="Bunk B."/>
            <person name="Jeske O."/>
            <person name="Meyerdierks A."/>
            <person name="Storesund J.E."/>
            <person name="Kallscheuer N."/>
            <person name="Luecker S."/>
            <person name="Lage O.M."/>
            <person name="Pohl T."/>
            <person name="Merkel B.J."/>
            <person name="Hornburger P."/>
            <person name="Mueller R.-W."/>
            <person name="Bruemmer F."/>
            <person name="Labrenz M."/>
            <person name="Spormann A.M."/>
            <person name="Op den Camp H."/>
            <person name="Overmann J."/>
            <person name="Amann R."/>
            <person name="Jetten M.S.M."/>
            <person name="Mascher T."/>
            <person name="Medema M.H."/>
            <person name="Devos D.P."/>
            <person name="Kaster A.-K."/>
            <person name="Ovreas L."/>
            <person name="Rohde M."/>
            <person name="Galperin M.Y."/>
            <person name="Jogler C."/>
        </authorList>
    </citation>
    <scope>NUCLEOTIDE SEQUENCE [LARGE SCALE GENOMIC DNA]</scope>
    <source>
        <strain evidence="8 9">Pan265</strain>
    </source>
</reference>
<evidence type="ECO:0000256" key="3">
    <source>
        <dbReference type="SAM" id="Coils"/>
    </source>
</evidence>
<name>A0A518C007_9BACT</name>
<feature type="domain" description="Helicase C-terminal" evidence="7">
    <location>
        <begin position="1014"/>
        <end position="1166"/>
    </location>
</feature>
<feature type="domain" description="Helicase ATP-binding" evidence="6">
    <location>
        <begin position="687"/>
        <end position="861"/>
    </location>
</feature>
<dbReference type="GO" id="GO:0008270">
    <property type="term" value="F:zinc ion binding"/>
    <property type="evidence" value="ECO:0007669"/>
    <property type="project" value="UniProtKB-KW"/>
</dbReference>
<keyword evidence="2" id="KW-0862">Zinc</keyword>
<feature type="compositionally biased region" description="Acidic residues" evidence="4">
    <location>
        <begin position="894"/>
        <end position="905"/>
    </location>
</feature>
<feature type="coiled-coil region" evidence="3">
    <location>
        <begin position="1137"/>
        <end position="1164"/>
    </location>
</feature>
<dbReference type="EMBL" id="CP036280">
    <property type="protein sequence ID" value="QDU72539.1"/>
    <property type="molecule type" value="Genomic_DNA"/>
</dbReference>
<dbReference type="InterPro" id="IPR000330">
    <property type="entry name" value="SNF2_N"/>
</dbReference>
<dbReference type="AlphaFoldDB" id="A0A518C007"/>
<proteinExistence type="predicted"/>
<dbReference type="OrthoDB" id="9814088at2"/>
<evidence type="ECO:0000256" key="1">
    <source>
        <dbReference type="ARBA" id="ARBA00022801"/>
    </source>
</evidence>
<dbReference type="SMART" id="SM00490">
    <property type="entry name" value="HELICc"/>
    <property type="match status" value="1"/>
</dbReference>
<sequence>MSLVTSWSPFFQSEERIRGRELQRDGAVERLAPELDDELIRFVVKDGDQQHEVSFRVEGRAAIAECDCEVFDNGLFCRHIWAGLVDLQSRPNVPGTAELSRKLFGLSVRPPRARKRPERARPKTRSEPEWSGRMTLLRPSSMESTDAGIEELLAPRRIQYVVRADLSHRHNHLVLELRQQTPIARGWSRPRALRLSQTVISGLTEPADRDIATLLVGSSALADPEEISLGRADRSASLFAVPLVATVGVMRKIAMTGRAYLLVDPDEGSESPIKWDDAGGWTLCAVGRWDETGENLRVNTELRRGSTQVPVQQPALLLTGRGGVVVVDGRAASFDDAGAGRWAWQFRDHSSFDDTDRSLLIPRADVDRFLDRLYRLPQIPDLDLPEGVGRPVTRMAPTPRLEILSPADETSSRGSGGNQQLLARLSFDYGGTHVDLGSTGAYISTTELAEDENEAATAEPAAVAETPAAEVDVAAETELILRDVAGEREAARHLGRLGLRAGGAANSDRPMLTLRRRDVLQVVSDLIARGWVVLAEDAAVRRPADPRLSVRSGIDWFELHGEISYETDEGKTVTVELPAVIEAVRAGRSLVRLDDGSTGLLPEEWLADRGLLTTLGKAHGDHLRFRASQVALLDSMLTDQPGVQVDERFETIREALAKGASVEPIDPDASFVGKLRTYQRNGLGWLRFLRQLCLGGILADDMGLGKTIQVLAMLQARARHGFDEAVLAEDQKQGDAVGAPSLIVAPRSVVFNWMDEAERFTPDLRVLAYTGPDRAEDRKRFDQYDIVVTSYGLLRRDIEDLSEYAFDYAILDEAQAIKNPMSQVARASRLLQARHRLALTGTPIENHLGDLWSIFEYLNPGMLGVSSRFGDLVKASSARSGTNGAAGATAPPEAVEDEEAEEDDSAPAIAQLAKALRPMILRRTKDQVLKDLPPKTEQTILCEMDPDQRRVYDKLREHYRGQLITQLDAAGAGSSDLVMRHSSVMVLEALLRLRQASCHPALISEEYAQVSSAKLEALMEMMEELVEEGHKVLVFSQFTSMLDLVRQRFAKTSVPYCYLDGQTRNRKEQVERFQNDASIPAFLISLKAGGVGLNLTAAGYVFILDPWWNPAAEAQAIDRTHRIGQTKPVFAYRMICEGTVEQRIQQLQKRKKQLAEAVVDHQSDEGLQKLSREDLELLLS</sequence>
<feature type="region of interest" description="Disordered" evidence="4">
    <location>
        <begin position="110"/>
        <end position="130"/>
    </location>
</feature>
<dbReference type="Gene3D" id="3.40.50.300">
    <property type="entry name" value="P-loop containing nucleotide triphosphate hydrolases"/>
    <property type="match status" value="1"/>
</dbReference>
<evidence type="ECO:0000256" key="2">
    <source>
        <dbReference type="PROSITE-ProRule" id="PRU00325"/>
    </source>
</evidence>
<dbReference type="SUPFAM" id="SSF52540">
    <property type="entry name" value="P-loop containing nucleoside triphosphate hydrolases"/>
    <property type="match status" value="2"/>
</dbReference>
<dbReference type="CDD" id="cd18793">
    <property type="entry name" value="SF2_C_SNF"/>
    <property type="match status" value="1"/>
</dbReference>
<evidence type="ECO:0000259" key="6">
    <source>
        <dbReference type="PROSITE" id="PS51192"/>
    </source>
</evidence>
<keyword evidence="1" id="KW-0378">Hydrolase</keyword>
<protein>
    <submittedName>
        <fullName evidence="8">Uncharacterized protein</fullName>
    </submittedName>
</protein>
<keyword evidence="2" id="KW-0479">Metal-binding</keyword>
<feature type="compositionally biased region" description="Basic and acidic residues" evidence="4">
    <location>
        <begin position="119"/>
        <end position="130"/>
    </location>
</feature>
<evidence type="ECO:0000259" key="5">
    <source>
        <dbReference type="PROSITE" id="PS50966"/>
    </source>
</evidence>
<dbReference type="InterPro" id="IPR001650">
    <property type="entry name" value="Helicase_C-like"/>
</dbReference>
<dbReference type="InterPro" id="IPR027417">
    <property type="entry name" value="P-loop_NTPase"/>
</dbReference>
<evidence type="ECO:0000313" key="8">
    <source>
        <dbReference type="EMBL" id="QDU72539.1"/>
    </source>
</evidence>